<organism evidence="1 2">
    <name type="scientific">Pontibacter flavimaris</name>
    <dbReference type="NCBI Taxonomy" id="1797110"/>
    <lineage>
        <taxon>Bacteria</taxon>
        <taxon>Pseudomonadati</taxon>
        <taxon>Bacteroidota</taxon>
        <taxon>Cytophagia</taxon>
        <taxon>Cytophagales</taxon>
        <taxon>Hymenobacteraceae</taxon>
        <taxon>Pontibacter</taxon>
    </lineage>
</organism>
<sequence length="71" mass="8069">MKRRHNRRLFFFAGITGAGIQPVTPGVQRVSILALKYEGYTLLMAQISACIFLNYWINRPSPSEATIRTQV</sequence>
<name>A0A1Q5P965_9BACT</name>
<protein>
    <submittedName>
        <fullName evidence="1">Uncharacterized protein</fullName>
    </submittedName>
</protein>
<comment type="caution">
    <text evidence="1">The sequence shown here is derived from an EMBL/GenBank/DDBJ whole genome shotgun (WGS) entry which is preliminary data.</text>
</comment>
<evidence type="ECO:0000313" key="1">
    <source>
        <dbReference type="EMBL" id="OKL38779.1"/>
    </source>
</evidence>
<proteinExistence type="predicted"/>
<accession>A0A1Q5P965</accession>
<dbReference type="Proteomes" id="UP000186551">
    <property type="component" value="Unassembled WGS sequence"/>
</dbReference>
<dbReference type="EMBL" id="LVWA01000012">
    <property type="protein sequence ID" value="OKL38779.1"/>
    <property type="molecule type" value="Genomic_DNA"/>
</dbReference>
<keyword evidence="2" id="KW-1185">Reference proteome</keyword>
<dbReference type="AlphaFoldDB" id="A0A1Q5P965"/>
<evidence type="ECO:0000313" key="2">
    <source>
        <dbReference type="Proteomes" id="UP000186551"/>
    </source>
</evidence>
<gene>
    <name evidence="1" type="ORF">A3841_06510</name>
</gene>
<reference evidence="1 2" key="1">
    <citation type="submission" date="2016-03" db="EMBL/GenBank/DDBJ databases">
        <title>Genome sequence of Pontibacter sp. nov., of the family cytophagaceae, isolated from marine sediment of the Yellow Sea, China.</title>
        <authorList>
            <person name="Zhang G."/>
            <person name="Zhang R."/>
        </authorList>
    </citation>
    <scope>NUCLEOTIDE SEQUENCE [LARGE SCALE GENOMIC DNA]</scope>
    <source>
        <strain evidence="1 2">S10-8</strain>
    </source>
</reference>